<dbReference type="GeneID" id="27700839"/>
<dbReference type="VEuPathDB" id="FungiDB:Z519_07911"/>
<evidence type="ECO:0000313" key="3">
    <source>
        <dbReference type="Proteomes" id="UP000053789"/>
    </source>
</evidence>
<evidence type="ECO:0000256" key="1">
    <source>
        <dbReference type="SAM" id="MobiDB-lite"/>
    </source>
</evidence>
<feature type="compositionally biased region" description="Basic and acidic residues" evidence="1">
    <location>
        <begin position="48"/>
        <end position="72"/>
    </location>
</feature>
<dbReference type="OrthoDB" id="4161192at2759"/>
<evidence type="ECO:0008006" key="4">
    <source>
        <dbReference type="Google" id="ProtNLM"/>
    </source>
</evidence>
<dbReference type="AlphaFoldDB" id="A0A0D2FX17"/>
<keyword evidence="3" id="KW-1185">Reference proteome</keyword>
<dbReference type="HOGENOM" id="CLU_131621_0_0_1"/>
<dbReference type="RefSeq" id="XP_016617686.1">
    <property type="nucleotide sequence ID" value="XM_016765641.1"/>
</dbReference>
<protein>
    <recommendedName>
        <fullName evidence="4">Zinc-ribbon domain-containing protein</fullName>
    </recommendedName>
</protein>
<accession>A0A0D2FX17</accession>
<evidence type="ECO:0000313" key="2">
    <source>
        <dbReference type="EMBL" id="KIW91017.1"/>
    </source>
</evidence>
<gene>
    <name evidence="2" type="ORF">Z519_07911</name>
</gene>
<organism evidence="2 3">
    <name type="scientific">Cladophialophora bantiana (strain ATCC 10958 / CBS 173.52 / CDC B-1940 / NIH 8579)</name>
    <name type="common">Xylohypha bantiana</name>
    <dbReference type="NCBI Taxonomy" id="1442370"/>
    <lineage>
        <taxon>Eukaryota</taxon>
        <taxon>Fungi</taxon>
        <taxon>Dikarya</taxon>
        <taxon>Ascomycota</taxon>
        <taxon>Pezizomycotina</taxon>
        <taxon>Eurotiomycetes</taxon>
        <taxon>Chaetothyriomycetidae</taxon>
        <taxon>Chaetothyriales</taxon>
        <taxon>Herpotrichiellaceae</taxon>
        <taxon>Cladophialophora</taxon>
    </lineage>
</organism>
<reference evidence="2" key="1">
    <citation type="submission" date="2015-01" db="EMBL/GenBank/DDBJ databases">
        <title>The Genome Sequence of Cladophialophora bantiana CBS 173.52.</title>
        <authorList>
            <consortium name="The Broad Institute Genomics Platform"/>
            <person name="Cuomo C."/>
            <person name="de Hoog S."/>
            <person name="Gorbushina A."/>
            <person name="Stielow B."/>
            <person name="Teixiera M."/>
            <person name="Abouelleil A."/>
            <person name="Chapman S.B."/>
            <person name="Priest M."/>
            <person name="Young S.K."/>
            <person name="Wortman J."/>
            <person name="Nusbaum C."/>
            <person name="Birren B."/>
        </authorList>
    </citation>
    <scope>NUCLEOTIDE SEQUENCE [LARGE SCALE GENOMIC DNA]</scope>
    <source>
        <strain evidence="2">CBS 173.52</strain>
    </source>
</reference>
<name>A0A0D2FX17_CLAB1</name>
<sequence>MFRRSPLLGAAAIYGVSRAGARRGMQVEVERQQAMEYEFQRRQAAQEAQRREEERRREEEDKRQEKELQREKERIKMEVELEEREKARAKAEQQYGQQPGGGLPAYGGVDVLFCSKCGNQCKVGDKFCSGCGIQLPPIKQM</sequence>
<feature type="region of interest" description="Disordered" evidence="1">
    <location>
        <begin position="40"/>
        <end position="72"/>
    </location>
</feature>
<dbReference type="EMBL" id="KN846991">
    <property type="protein sequence ID" value="KIW91017.1"/>
    <property type="molecule type" value="Genomic_DNA"/>
</dbReference>
<dbReference type="Proteomes" id="UP000053789">
    <property type="component" value="Unassembled WGS sequence"/>
</dbReference>
<proteinExistence type="predicted"/>